<dbReference type="STRING" id="1156395.DBT_1228"/>
<keyword evidence="2" id="KW-1185">Reference proteome</keyword>
<name>A0A1B9F6T2_9BACT</name>
<comment type="caution">
    <text evidence="1">The sequence shown here is derived from an EMBL/GenBank/DDBJ whole genome shotgun (WGS) entry which is preliminary data.</text>
</comment>
<reference evidence="1 2" key="1">
    <citation type="submission" date="2016-06" db="EMBL/GenBank/DDBJ databases">
        <title>Respiratory ammonification of nitrate coupled to the oxidation of elemental sulfur in deep-sea autotrophic thermophilic bacteria.</title>
        <authorList>
            <person name="Slobodkina G.B."/>
            <person name="Mardanov A.V."/>
            <person name="Ravin N.V."/>
            <person name="Frolova A.A."/>
            <person name="Viryasiv M.B."/>
            <person name="Chernyh N.A."/>
            <person name="Bonch-Osmolovskaya E.A."/>
            <person name="Slobodkin A.I."/>
        </authorList>
    </citation>
    <scope>NUCLEOTIDE SEQUENCE [LARGE SCALE GENOMIC DNA]</scope>
    <source>
        <strain evidence="1 2">S69</strain>
    </source>
</reference>
<sequence>MERLEGNTPLNSLQSGLGLVQLANGKMGIEDYMQQFVLGINYYFHGFNQYITMDVSLLQRNIKDASNAEAAEVGMTAADFDSVKENDWRFRVMYQFWF</sequence>
<dbReference type="Proteomes" id="UP000093080">
    <property type="component" value="Unassembled WGS sequence"/>
</dbReference>
<dbReference type="AlphaFoldDB" id="A0A1B9F6T2"/>
<accession>A0A1B9F6T2</accession>
<evidence type="ECO:0000313" key="1">
    <source>
        <dbReference type="EMBL" id="OCC15481.1"/>
    </source>
</evidence>
<proteinExistence type="predicted"/>
<protein>
    <submittedName>
        <fullName evidence="1">Uncharacterized protein</fullName>
    </submittedName>
</protein>
<organism evidence="1 2">
    <name type="scientific">Dissulfuribacter thermophilus</name>
    <dbReference type="NCBI Taxonomy" id="1156395"/>
    <lineage>
        <taxon>Bacteria</taxon>
        <taxon>Pseudomonadati</taxon>
        <taxon>Thermodesulfobacteriota</taxon>
        <taxon>Dissulfuribacteria</taxon>
        <taxon>Dissulfuribacterales</taxon>
        <taxon>Dissulfuribacteraceae</taxon>
        <taxon>Dissulfuribacter</taxon>
    </lineage>
</organism>
<gene>
    <name evidence="1" type="ORF">DBT_1228</name>
</gene>
<dbReference type="EMBL" id="MAGO01000005">
    <property type="protein sequence ID" value="OCC15481.1"/>
    <property type="molecule type" value="Genomic_DNA"/>
</dbReference>
<evidence type="ECO:0000313" key="2">
    <source>
        <dbReference type="Proteomes" id="UP000093080"/>
    </source>
</evidence>